<reference evidence="10" key="1">
    <citation type="submission" date="2015-07" db="EMBL/GenBank/DDBJ databases">
        <title>Genome sequencing project for genomic taxonomy and phylogenomics of Bacillus-like bacteria.</title>
        <authorList>
            <person name="Liu B."/>
            <person name="Wang J."/>
            <person name="Zhu Y."/>
            <person name="Liu G."/>
            <person name="Chen Q."/>
            <person name="Chen Z."/>
            <person name="Lan J."/>
            <person name="Che J."/>
            <person name="Ge C."/>
            <person name="Shi H."/>
            <person name="Pan Z."/>
            <person name="Liu X."/>
        </authorList>
    </citation>
    <scope>NUCLEOTIDE SEQUENCE [LARGE SCALE GENOMIC DNA]</scope>
    <source>
        <strain evidence="10">FJAT-27997</strain>
    </source>
</reference>
<accession>A0A0K9GXB3</accession>
<dbReference type="FunFam" id="1.10.3730.20:FF:000001">
    <property type="entry name" value="Quaternary ammonium compound resistance transporter SugE"/>
    <property type="match status" value="1"/>
</dbReference>
<dbReference type="InterPro" id="IPR000390">
    <property type="entry name" value="Small_drug/metabolite_transptr"/>
</dbReference>
<comment type="caution">
    <text evidence="9">The sequence shown here is derived from an EMBL/GenBank/DDBJ whole genome shotgun (WGS) entry which is preliminary data.</text>
</comment>
<dbReference type="InterPro" id="IPR045324">
    <property type="entry name" value="Small_multidrug_res"/>
</dbReference>
<gene>
    <name evidence="9" type="ORF">AC625_18790</name>
</gene>
<dbReference type="Proteomes" id="UP000037146">
    <property type="component" value="Unassembled WGS sequence"/>
</dbReference>
<dbReference type="OrthoDB" id="2168659at2"/>
<evidence type="ECO:0000256" key="4">
    <source>
        <dbReference type="ARBA" id="ARBA00022692"/>
    </source>
</evidence>
<sequence length="116" mass="12453">MNINWIYVLLAGILEIVWVSGLKYSNNILEWVVTGATIVVSFIVLVKATKHLPIGTVYAVFTGIGTAGTVIVEMVVFGEPFKLLKMILVGTLICGVIGLKMLTNDEEGTKVEGGKA</sequence>
<dbReference type="PATRIC" id="fig|1679170.3.peg.4257"/>
<dbReference type="AlphaFoldDB" id="A0A0K9GXB3"/>
<dbReference type="GO" id="GO:0005886">
    <property type="term" value="C:plasma membrane"/>
    <property type="evidence" value="ECO:0007669"/>
    <property type="project" value="UniProtKB-SubCell"/>
</dbReference>
<protein>
    <submittedName>
        <fullName evidence="9">Multidrug resistance protein SMR</fullName>
    </submittedName>
</protein>
<dbReference type="SUPFAM" id="SSF103481">
    <property type="entry name" value="Multidrug resistance efflux transporter EmrE"/>
    <property type="match status" value="1"/>
</dbReference>
<dbReference type="GO" id="GO:0022857">
    <property type="term" value="F:transmembrane transporter activity"/>
    <property type="evidence" value="ECO:0007669"/>
    <property type="project" value="InterPro"/>
</dbReference>
<evidence type="ECO:0000256" key="8">
    <source>
        <dbReference type="SAM" id="Phobius"/>
    </source>
</evidence>
<feature type="transmembrane region" description="Helical" evidence="8">
    <location>
        <begin position="58"/>
        <end position="77"/>
    </location>
</feature>
<organism evidence="9 10">
    <name type="scientific">Peribacillus loiseleuriae</name>
    <dbReference type="NCBI Taxonomy" id="1679170"/>
    <lineage>
        <taxon>Bacteria</taxon>
        <taxon>Bacillati</taxon>
        <taxon>Bacillota</taxon>
        <taxon>Bacilli</taxon>
        <taxon>Bacillales</taxon>
        <taxon>Bacillaceae</taxon>
        <taxon>Peribacillus</taxon>
    </lineage>
</organism>
<keyword evidence="3" id="KW-1003">Cell membrane</keyword>
<feature type="transmembrane region" description="Helical" evidence="8">
    <location>
        <begin position="28"/>
        <end position="46"/>
    </location>
</feature>
<dbReference type="PANTHER" id="PTHR30561:SF7">
    <property type="entry name" value="GUANIDINIUM EFFLUX SYSTEM SUBUNIT GDNC-RELATED"/>
    <property type="match status" value="1"/>
</dbReference>
<dbReference type="STRING" id="1679170.AC625_18790"/>
<comment type="subcellular location">
    <subcellularLocation>
        <location evidence="1 7">Cell membrane</location>
        <topology evidence="1 7">Multi-pass membrane protein</topology>
    </subcellularLocation>
</comment>
<evidence type="ECO:0000256" key="1">
    <source>
        <dbReference type="ARBA" id="ARBA00004651"/>
    </source>
</evidence>
<keyword evidence="6 8" id="KW-0472">Membrane</keyword>
<keyword evidence="4 7" id="KW-0812">Transmembrane</keyword>
<evidence type="ECO:0000313" key="10">
    <source>
        <dbReference type="Proteomes" id="UP000037146"/>
    </source>
</evidence>
<proteinExistence type="inferred from homology"/>
<evidence type="ECO:0000256" key="6">
    <source>
        <dbReference type="ARBA" id="ARBA00023136"/>
    </source>
</evidence>
<keyword evidence="10" id="KW-1185">Reference proteome</keyword>
<name>A0A0K9GXB3_9BACI</name>
<dbReference type="Pfam" id="PF00893">
    <property type="entry name" value="Multi_Drug_Res"/>
    <property type="match status" value="1"/>
</dbReference>
<evidence type="ECO:0000256" key="3">
    <source>
        <dbReference type="ARBA" id="ARBA00022475"/>
    </source>
</evidence>
<dbReference type="InterPro" id="IPR037185">
    <property type="entry name" value="EmrE-like"/>
</dbReference>
<evidence type="ECO:0000313" key="9">
    <source>
        <dbReference type="EMBL" id="KMY51339.1"/>
    </source>
</evidence>
<dbReference type="EMBL" id="LFZW01000001">
    <property type="protein sequence ID" value="KMY51339.1"/>
    <property type="molecule type" value="Genomic_DNA"/>
</dbReference>
<evidence type="ECO:0000256" key="5">
    <source>
        <dbReference type="ARBA" id="ARBA00022989"/>
    </source>
</evidence>
<dbReference type="PANTHER" id="PTHR30561">
    <property type="entry name" value="SMR FAMILY PROTON-DEPENDENT DRUG EFFLUX TRANSPORTER SUGE"/>
    <property type="match status" value="1"/>
</dbReference>
<feature type="transmembrane region" description="Helical" evidence="8">
    <location>
        <begin position="5"/>
        <end position="22"/>
    </location>
</feature>
<evidence type="ECO:0000256" key="7">
    <source>
        <dbReference type="RuleBase" id="RU003942"/>
    </source>
</evidence>
<dbReference type="Gene3D" id="1.10.3730.20">
    <property type="match status" value="1"/>
</dbReference>
<evidence type="ECO:0000256" key="2">
    <source>
        <dbReference type="ARBA" id="ARBA00022448"/>
    </source>
</evidence>
<comment type="similarity">
    <text evidence="7">Belongs to the drug/metabolite transporter (DMT) superfamily. Small multidrug resistance (SMR) (TC 2.A.7.1) family.</text>
</comment>
<keyword evidence="2" id="KW-0813">Transport</keyword>
<dbReference type="RefSeq" id="WP_049682685.1">
    <property type="nucleotide sequence ID" value="NZ_LFZW01000001.1"/>
</dbReference>
<keyword evidence="5 8" id="KW-1133">Transmembrane helix</keyword>